<reference evidence="1" key="2">
    <citation type="submission" date="2021-12" db="EMBL/GenBank/DDBJ databases">
        <title>Resequencing data analysis of finger millet.</title>
        <authorList>
            <person name="Hatakeyama M."/>
            <person name="Aluri S."/>
            <person name="Balachadran M.T."/>
            <person name="Sivarajan S.R."/>
            <person name="Poveda L."/>
            <person name="Shimizu-Inatsugi R."/>
            <person name="Schlapbach R."/>
            <person name="Sreeman S.M."/>
            <person name="Shimizu K.K."/>
        </authorList>
    </citation>
    <scope>NUCLEOTIDE SEQUENCE</scope>
</reference>
<dbReference type="Proteomes" id="UP001054889">
    <property type="component" value="Unassembled WGS sequence"/>
</dbReference>
<name>A0AAV5CX17_ELECO</name>
<dbReference type="AlphaFoldDB" id="A0AAV5CX17"/>
<accession>A0AAV5CX17</accession>
<comment type="caution">
    <text evidence="1">The sequence shown here is derived from an EMBL/GenBank/DDBJ whole genome shotgun (WGS) entry which is preliminary data.</text>
</comment>
<protein>
    <submittedName>
        <fullName evidence="1">Uncharacterized protein</fullName>
    </submittedName>
</protein>
<dbReference type="PANTHER" id="PTHR46932">
    <property type="entry name" value="HEAVY METAL-ASSOCIATED ISOPRENYLATED PLANT PROTEIN 47"/>
    <property type="match status" value="1"/>
</dbReference>
<dbReference type="InterPro" id="IPR042885">
    <property type="entry name" value="HIPP47/16"/>
</dbReference>
<gene>
    <name evidence="1" type="primary">ga19998</name>
    <name evidence="1" type="ORF">PR202_ga19998</name>
</gene>
<dbReference type="Gene3D" id="3.30.70.100">
    <property type="match status" value="1"/>
</dbReference>
<evidence type="ECO:0000313" key="1">
    <source>
        <dbReference type="EMBL" id="GJN02628.1"/>
    </source>
</evidence>
<proteinExistence type="predicted"/>
<dbReference type="EMBL" id="BQKI01000009">
    <property type="protein sequence ID" value="GJN02628.1"/>
    <property type="molecule type" value="Genomic_DNA"/>
</dbReference>
<organism evidence="1 2">
    <name type="scientific">Eleusine coracana subsp. coracana</name>
    <dbReference type="NCBI Taxonomy" id="191504"/>
    <lineage>
        <taxon>Eukaryota</taxon>
        <taxon>Viridiplantae</taxon>
        <taxon>Streptophyta</taxon>
        <taxon>Embryophyta</taxon>
        <taxon>Tracheophyta</taxon>
        <taxon>Spermatophyta</taxon>
        <taxon>Magnoliopsida</taxon>
        <taxon>Liliopsida</taxon>
        <taxon>Poales</taxon>
        <taxon>Poaceae</taxon>
        <taxon>PACMAD clade</taxon>
        <taxon>Chloridoideae</taxon>
        <taxon>Cynodonteae</taxon>
        <taxon>Eleusininae</taxon>
        <taxon>Eleusine</taxon>
    </lineage>
</organism>
<keyword evidence="2" id="KW-1185">Reference proteome</keyword>
<evidence type="ECO:0000313" key="2">
    <source>
        <dbReference type="Proteomes" id="UP001054889"/>
    </source>
</evidence>
<dbReference type="PANTHER" id="PTHR46932:SF20">
    <property type="entry name" value="HMA DOMAIN-CONTAINING PROTEIN"/>
    <property type="match status" value="1"/>
</dbReference>
<reference evidence="1" key="1">
    <citation type="journal article" date="2018" name="DNA Res.">
        <title>Multiple hybrid de novo genome assembly of finger millet, an orphan allotetraploid crop.</title>
        <authorList>
            <person name="Hatakeyama M."/>
            <person name="Aluri S."/>
            <person name="Balachadran M.T."/>
            <person name="Sivarajan S.R."/>
            <person name="Patrignani A."/>
            <person name="Gruter S."/>
            <person name="Poveda L."/>
            <person name="Shimizu-Inatsugi R."/>
            <person name="Baeten J."/>
            <person name="Francoijs K.J."/>
            <person name="Nataraja K.N."/>
            <person name="Reddy Y.A.N."/>
            <person name="Phadnis S."/>
            <person name="Ravikumar R.L."/>
            <person name="Schlapbach R."/>
            <person name="Sreeman S.M."/>
            <person name="Shimizu K.K."/>
        </authorList>
    </citation>
    <scope>NUCLEOTIDE SEQUENCE</scope>
</reference>
<sequence>MTKQKIVIQVNMPCDKTRSKAMALAAKAEGVSSMGVTGASKDQLEVVGESIDTIGLVKCLRKKIGHASIVLVEEVKEKKAEEKKKPEEPKIIEYQLPYWNPGYYPYHHHSTPQEPWWWQWR</sequence>